<dbReference type="InterPro" id="IPR003607">
    <property type="entry name" value="HD/PDEase_dom"/>
</dbReference>
<proteinExistence type="predicted"/>
<dbReference type="Gene3D" id="1.10.3210.10">
    <property type="entry name" value="Hypothetical protein af1432"/>
    <property type="match status" value="1"/>
</dbReference>
<dbReference type="PROSITE" id="PS51832">
    <property type="entry name" value="HD_GYP"/>
    <property type="match status" value="1"/>
</dbReference>
<dbReference type="STRING" id="351605.Gura_0132"/>
<dbReference type="SMART" id="SM00471">
    <property type="entry name" value="HDc"/>
    <property type="match status" value="1"/>
</dbReference>
<feature type="domain" description="HD-GYP" evidence="1">
    <location>
        <begin position="192"/>
        <end position="388"/>
    </location>
</feature>
<protein>
    <submittedName>
        <fullName evidence="2">Metal dependent phosphohydrolase</fullName>
    </submittedName>
</protein>
<dbReference type="InterPro" id="IPR037522">
    <property type="entry name" value="HD_GYP_dom"/>
</dbReference>
<keyword evidence="2" id="KW-0378">Hydrolase</keyword>
<reference evidence="2 3" key="1">
    <citation type="submission" date="2007-05" db="EMBL/GenBank/DDBJ databases">
        <title>Complete sequence of Geobacter uraniireducens Rf4.</title>
        <authorList>
            <consortium name="US DOE Joint Genome Institute"/>
            <person name="Copeland A."/>
            <person name="Lucas S."/>
            <person name="Lapidus A."/>
            <person name="Barry K."/>
            <person name="Detter J.C."/>
            <person name="Glavina del Rio T."/>
            <person name="Hammon N."/>
            <person name="Israni S."/>
            <person name="Dalin E."/>
            <person name="Tice H."/>
            <person name="Pitluck S."/>
            <person name="Chertkov O."/>
            <person name="Brettin T."/>
            <person name="Bruce D."/>
            <person name="Han C."/>
            <person name="Schmutz J."/>
            <person name="Larimer F."/>
            <person name="Land M."/>
            <person name="Hauser L."/>
            <person name="Kyrpides N."/>
            <person name="Mikhailova N."/>
            <person name="Shelobolina E."/>
            <person name="Aklujkar M."/>
            <person name="Lovley D."/>
            <person name="Richardson P."/>
        </authorList>
    </citation>
    <scope>NUCLEOTIDE SEQUENCE [LARGE SCALE GENOMIC DNA]</scope>
    <source>
        <strain evidence="2 3">Rf4</strain>
    </source>
</reference>
<dbReference type="PANTHER" id="PTHR43155">
    <property type="entry name" value="CYCLIC DI-GMP PHOSPHODIESTERASE PA4108-RELATED"/>
    <property type="match status" value="1"/>
</dbReference>
<evidence type="ECO:0000313" key="3">
    <source>
        <dbReference type="Proteomes" id="UP000006695"/>
    </source>
</evidence>
<dbReference type="SUPFAM" id="SSF109604">
    <property type="entry name" value="HD-domain/PDEase-like"/>
    <property type="match status" value="1"/>
</dbReference>
<dbReference type="PANTHER" id="PTHR43155:SF2">
    <property type="entry name" value="CYCLIC DI-GMP PHOSPHODIESTERASE PA4108"/>
    <property type="match status" value="1"/>
</dbReference>
<dbReference type="KEGG" id="gur:Gura_0132"/>
<dbReference type="HOGENOM" id="CLU_000445_92_1_7"/>
<dbReference type="OrthoDB" id="9802066at2"/>
<evidence type="ECO:0000259" key="1">
    <source>
        <dbReference type="PROSITE" id="PS51832"/>
    </source>
</evidence>
<dbReference type="Proteomes" id="UP000006695">
    <property type="component" value="Chromosome"/>
</dbReference>
<evidence type="ECO:0000313" key="2">
    <source>
        <dbReference type="EMBL" id="ABQ24348.1"/>
    </source>
</evidence>
<dbReference type="GO" id="GO:0016787">
    <property type="term" value="F:hydrolase activity"/>
    <property type="evidence" value="ECO:0007669"/>
    <property type="project" value="UniProtKB-KW"/>
</dbReference>
<organism evidence="2 3">
    <name type="scientific">Geotalea uraniireducens (strain Rf4)</name>
    <name type="common">Geobacter uraniireducens</name>
    <dbReference type="NCBI Taxonomy" id="351605"/>
    <lineage>
        <taxon>Bacteria</taxon>
        <taxon>Pseudomonadati</taxon>
        <taxon>Thermodesulfobacteriota</taxon>
        <taxon>Desulfuromonadia</taxon>
        <taxon>Geobacterales</taxon>
        <taxon>Geobacteraceae</taxon>
        <taxon>Geotalea</taxon>
    </lineage>
</organism>
<dbReference type="Pfam" id="PF13487">
    <property type="entry name" value="HD_5"/>
    <property type="match status" value="1"/>
</dbReference>
<sequence>MSEISLQTAQRLVTLLSGAMKGMTFYPARHPAIMQPLQEIMDAAEKVLRSQPEIRLGVIDGVFFIEDHLFFTPTTSIEELAGRLMEKEFSGIIIRRGVKLHDLTLFVSLLGRNNLNAAQIEKEMVEQGVTGISLKIVADEGSEKTEEGDRESGALQTYSQALAAIRDVFKDIESGRIPSSEKIVAVVQNMAAMAIRDPAILMSLSMIKDYDNYTFNHSVNVGVISMALGAFLGHEGKEIEGVGMAGFLHDIGKTRVDKSILNKPGKLSATEFEEMKKHTESGTDIINKMTGISPQVAQAVLGHHLGFNRQGYPEWAREMPLSPMSEIVAVADCYDAVTTLRVYRRPLNPKAALDEIRKLSGSYLNGNLVDKFVEMMGNYPVGTLVRLDNNEIAVVFRPNRENSDAPIVKVVLDAAGRRLGDPRVQGLELQGGSCYASIVDVVDPSLKNIDVASYLNS</sequence>
<gene>
    <name evidence="2" type="ordered locus">Gura_0132</name>
</gene>
<accession>A5GDI9</accession>
<dbReference type="EMBL" id="CP000698">
    <property type="protein sequence ID" value="ABQ24348.1"/>
    <property type="molecule type" value="Genomic_DNA"/>
</dbReference>
<dbReference type="AlphaFoldDB" id="A5GDI9"/>
<dbReference type="RefSeq" id="WP_011937077.1">
    <property type="nucleotide sequence ID" value="NC_009483.1"/>
</dbReference>
<keyword evidence="3" id="KW-1185">Reference proteome</keyword>
<dbReference type="CDD" id="cd00077">
    <property type="entry name" value="HDc"/>
    <property type="match status" value="1"/>
</dbReference>
<name>A5GDI9_GEOUR</name>